<dbReference type="SUPFAM" id="SSF54909">
    <property type="entry name" value="Dimeric alpha+beta barrel"/>
    <property type="match status" value="1"/>
</dbReference>
<dbReference type="RefSeq" id="WP_091755297.1">
    <property type="nucleotide sequence ID" value="NZ_FOHB01000001.1"/>
</dbReference>
<dbReference type="OrthoDB" id="1445730at2"/>
<dbReference type="STRING" id="587636.SAMN05216199_0653"/>
<dbReference type="EMBL" id="FOHB01000001">
    <property type="protein sequence ID" value="SER60661.1"/>
    <property type="molecule type" value="Genomic_DNA"/>
</dbReference>
<gene>
    <name evidence="1" type="ORF">SAMN05216199_0653</name>
</gene>
<accession>A0A1H9QJB4</accession>
<evidence type="ECO:0000313" key="2">
    <source>
        <dbReference type="Proteomes" id="UP000199019"/>
    </source>
</evidence>
<evidence type="ECO:0000313" key="1">
    <source>
        <dbReference type="EMBL" id="SER60661.1"/>
    </source>
</evidence>
<organism evidence="1 2">
    <name type="scientific">Pedococcus cremeus</name>
    <dbReference type="NCBI Taxonomy" id="587636"/>
    <lineage>
        <taxon>Bacteria</taxon>
        <taxon>Bacillati</taxon>
        <taxon>Actinomycetota</taxon>
        <taxon>Actinomycetes</taxon>
        <taxon>Micrococcales</taxon>
        <taxon>Intrasporangiaceae</taxon>
        <taxon>Pedococcus</taxon>
    </lineage>
</organism>
<dbReference type="Gene3D" id="3.30.70.100">
    <property type="match status" value="1"/>
</dbReference>
<dbReference type="Proteomes" id="UP000199019">
    <property type="component" value="Unassembled WGS sequence"/>
</dbReference>
<dbReference type="AlphaFoldDB" id="A0A1H9QJB4"/>
<evidence type="ECO:0008006" key="3">
    <source>
        <dbReference type="Google" id="ProtNLM"/>
    </source>
</evidence>
<reference evidence="2" key="1">
    <citation type="submission" date="2016-10" db="EMBL/GenBank/DDBJ databases">
        <authorList>
            <person name="Varghese N."/>
            <person name="Submissions S."/>
        </authorList>
    </citation>
    <scope>NUCLEOTIDE SEQUENCE [LARGE SCALE GENOMIC DNA]</scope>
    <source>
        <strain evidence="2">CGMCC 1.6963</strain>
    </source>
</reference>
<protein>
    <recommendedName>
        <fullName evidence="3">ABM domain-containing protein</fullName>
    </recommendedName>
</protein>
<sequence length="100" mass="11061">MTEVLEITTFTLAKGLQAEDFVEANTDINEYLQRQPGFRWRRIVQRDDGTIVDIVAYDDLAHARAGAAGITGEMADSPVHAAIDHGTVDWQLTTVVQHVP</sequence>
<proteinExistence type="predicted"/>
<keyword evidence="2" id="KW-1185">Reference proteome</keyword>
<name>A0A1H9QJB4_9MICO</name>
<dbReference type="InterPro" id="IPR011008">
    <property type="entry name" value="Dimeric_a/b-barrel"/>
</dbReference>